<organism evidence="2 3">
    <name type="scientific">Vitis vinifera</name>
    <name type="common">Grape</name>
    <dbReference type="NCBI Taxonomy" id="29760"/>
    <lineage>
        <taxon>Eukaryota</taxon>
        <taxon>Viridiplantae</taxon>
        <taxon>Streptophyta</taxon>
        <taxon>Embryophyta</taxon>
        <taxon>Tracheophyta</taxon>
        <taxon>Spermatophyta</taxon>
        <taxon>Magnoliopsida</taxon>
        <taxon>eudicotyledons</taxon>
        <taxon>Gunneridae</taxon>
        <taxon>Pentapetalae</taxon>
        <taxon>rosids</taxon>
        <taxon>Vitales</taxon>
        <taxon>Vitaceae</taxon>
        <taxon>Viteae</taxon>
        <taxon>Vitis</taxon>
    </lineage>
</organism>
<dbReference type="PANTHER" id="PTHR33430">
    <property type="entry name" value="MATERNAL EFFECT EMBRYO ARREST PROTEIN"/>
    <property type="match status" value="1"/>
</dbReference>
<dbReference type="PANTHER" id="PTHR33430:SF1">
    <property type="entry name" value="PGG DOMAIN-CONTAINING PROTEIN"/>
    <property type="match status" value="1"/>
</dbReference>
<dbReference type="HOGENOM" id="CLU_095143_1_0_1"/>
<keyword evidence="1" id="KW-1133">Transmembrane helix</keyword>
<proteinExistence type="predicted"/>
<sequence>MILKHLTKYSLGVTINSNRTRCTRNISVQNDYIHKTLFIIQNLLLHTLCSTNRRRRRRRSIIISVMEHKATRTEMLAVYKKVLDNIINVNALFTSAVFIGLPFSFRTETLKTRVECKPDAGIAKRLVVFEILSFSFFLLSTLLAKTLKLHFYVIKNKHNTNFVLKTSCLMLIIAAVGTIAGCVLLTLSMIHMVQIRLGKLTCTGSSWIVTGSLVAIFGLALILWLPTLLISQRIAWQLS</sequence>
<accession>F6H1K8</accession>
<protein>
    <submittedName>
        <fullName evidence="2">Uncharacterized protein</fullName>
    </submittedName>
</protein>
<dbReference type="Proteomes" id="UP000009183">
    <property type="component" value="Chromosome 18"/>
</dbReference>
<dbReference type="InParanoid" id="F6H1K8"/>
<name>F6H1K8_VITVI</name>
<dbReference type="EMBL" id="FN595227">
    <property type="protein sequence ID" value="CCB45989.1"/>
    <property type="molecule type" value="Genomic_DNA"/>
</dbReference>
<feature type="transmembrane region" description="Helical" evidence="1">
    <location>
        <begin position="207"/>
        <end position="230"/>
    </location>
</feature>
<feature type="transmembrane region" description="Helical" evidence="1">
    <location>
        <begin position="82"/>
        <end position="105"/>
    </location>
</feature>
<feature type="transmembrane region" description="Helical" evidence="1">
    <location>
        <begin position="168"/>
        <end position="187"/>
    </location>
</feature>
<dbReference type="AlphaFoldDB" id="F6H1K8"/>
<evidence type="ECO:0000313" key="2">
    <source>
        <dbReference type="EMBL" id="CCB45989.1"/>
    </source>
</evidence>
<dbReference type="PaxDb" id="29760-VIT_18s0001g13300.t01"/>
<gene>
    <name evidence="2" type="ordered locus">VIT_18s0001g13300</name>
</gene>
<dbReference type="eggNOG" id="ENOG502SN9G">
    <property type="taxonomic scope" value="Eukaryota"/>
</dbReference>
<evidence type="ECO:0000313" key="3">
    <source>
        <dbReference type="Proteomes" id="UP000009183"/>
    </source>
</evidence>
<keyword evidence="3" id="KW-1185">Reference proteome</keyword>
<keyword evidence="1" id="KW-0812">Transmembrane</keyword>
<feature type="transmembrane region" description="Helical" evidence="1">
    <location>
        <begin position="125"/>
        <end position="147"/>
    </location>
</feature>
<reference evidence="3" key="1">
    <citation type="journal article" date="2007" name="Nature">
        <title>The grapevine genome sequence suggests ancestral hexaploidization in major angiosperm phyla.</title>
        <authorList>
            <consortium name="The French-Italian Public Consortium for Grapevine Genome Characterization."/>
            <person name="Jaillon O."/>
            <person name="Aury J.-M."/>
            <person name="Noel B."/>
            <person name="Policriti A."/>
            <person name="Clepet C."/>
            <person name="Casagrande A."/>
            <person name="Choisne N."/>
            <person name="Aubourg S."/>
            <person name="Vitulo N."/>
            <person name="Jubin C."/>
            <person name="Vezzi A."/>
            <person name="Legeai F."/>
            <person name="Hugueney P."/>
            <person name="Dasilva C."/>
            <person name="Horner D."/>
            <person name="Mica E."/>
            <person name="Jublot D."/>
            <person name="Poulain J."/>
            <person name="Bruyere C."/>
            <person name="Billault A."/>
            <person name="Segurens B."/>
            <person name="Gouyvenoux M."/>
            <person name="Ugarte E."/>
            <person name="Cattonaro F."/>
            <person name="Anthouard V."/>
            <person name="Vico V."/>
            <person name="Del Fabbro C."/>
            <person name="Alaux M."/>
            <person name="Di Gaspero G."/>
            <person name="Dumas V."/>
            <person name="Felice N."/>
            <person name="Paillard S."/>
            <person name="Juman I."/>
            <person name="Moroldo M."/>
            <person name="Scalabrin S."/>
            <person name="Canaguier A."/>
            <person name="Le Clainche I."/>
            <person name="Malacrida G."/>
            <person name="Durand E."/>
            <person name="Pesole G."/>
            <person name="Laucou V."/>
            <person name="Chatelet P."/>
            <person name="Merdinoglu D."/>
            <person name="Delledonne M."/>
            <person name="Pezzotti M."/>
            <person name="Lecharny A."/>
            <person name="Scarpelli C."/>
            <person name="Artiguenave F."/>
            <person name="Pe M.E."/>
            <person name="Valle G."/>
            <person name="Morgante M."/>
            <person name="Caboche M."/>
            <person name="Adam-Blondon A.-F."/>
            <person name="Weissenbach J."/>
            <person name="Quetier F."/>
            <person name="Wincker P."/>
        </authorList>
    </citation>
    <scope>NUCLEOTIDE SEQUENCE [LARGE SCALE GENOMIC DNA]</scope>
    <source>
        <strain evidence="3">cv. Pinot noir / PN40024</strain>
    </source>
</reference>
<keyword evidence="1" id="KW-0472">Membrane</keyword>
<evidence type="ECO:0000256" key="1">
    <source>
        <dbReference type="SAM" id="Phobius"/>
    </source>
</evidence>
<dbReference type="OrthoDB" id="666653at2759"/>